<keyword evidence="1" id="KW-0732">Signal</keyword>
<dbReference type="GO" id="GO:0016020">
    <property type="term" value="C:membrane"/>
    <property type="evidence" value="ECO:0007669"/>
    <property type="project" value="InterPro"/>
</dbReference>
<evidence type="ECO:0000313" key="2">
    <source>
        <dbReference type="EMBL" id="EFF41749.1"/>
    </source>
</evidence>
<protein>
    <recommendedName>
        <fullName evidence="4">Lipoprotein</fullName>
    </recommendedName>
</protein>
<keyword evidence="3" id="KW-1185">Reference proteome</keyword>
<dbReference type="OrthoDB" id="403918at2"/>
<evidence type="ECO:0000313" key="3">
    <source>
        <dbReference type="Proteomes" id="UP000004757"/>
    </source>
</evidence>
<reference evidence="2 3" key="1">
    <citation type="submission" date="2010-03" db="EMBL/GenBank/DDBJ databases">
        <authorList>
            <person name="Glass J.I."/>
            <person name="Benders G.A."/>
            <person name="Durkin A.S."/>
            <person name="Farmerie W.G."/>
            <person name="Hlavinka K."/>
            <person name="Hostetler J."/>
            <person name="Jackson J."/>
            <person name="May M.A."/>
            <person name="Miller R.H."/>
            <person name="Paralanov V."/>
            <person name="Radune D."/>
            <person name="Szczypinski B."/>
            <person name="Brown D.R."/>
        </authorList>
    </citation>
    <scope>NUCLEOTIDE SEQUENCE [LARGE SCALE GENOMIC DNA]</scope>
    <source>
        <strain evidence="2 3">A21JP2</strain>
    </source>
</reference>
<gene>
    <name evidence="2" type="ORF">MALL_0235</name>
</gene>
<dbReference type="InterPro" id="IPR000044">
    <property type="entry name" value="Uncharacterised_lipoprot_MG045"/>
</dbReference>
<organism evidence="2 3">
    <name type="scientific">Mycoplasmopsis alligatoris A21JP2</name>
    <dbReference type="NCBI Taxonomy" id="747682"/>
    <lineage>
        <taxon>Bacteria</taxon>
        <taxon>Bacillati</taxon>
        <taxon>Mycoplasmatota</taxon>
        <taxon>Mycoplasmoidales</taxon>
        <taxon>Metamycoplasmataceae</taxon>
        <taxon>Mycoplasmopsis</taxon>
    </lineage>
</organism>
<accession>D4XV77</accession>
<evidence type="ECO:0008006" key="4">
    <source>
        <dbReference type="Google" id="ProtNLM"/>
    </source>
</evidence>
<dbReference type="EMBL" id="ADNC01000005">
    <property type="protein sequence ID" value="EFF41749.1"/>
    <property type="molecule type" value="Genomic_DNA"/>
</dbReference>
<dbReference type="eggNOG" id="ENOG5030HWB">
    <property type="taxonomic scope" value="Bacteria"/>
</dbReference>
<name>D4XV77_9BACT</name>
<evidence type="ECO:0000256" key="1">
    <source>
        <dbReference type="SAM" id="SignalP"/>
    </source>
</evidence>
<dbReference type="AlphaFoldDB" id="D4XV77"/>
<dbReference type="STRING" id="747682.MALL_0235"/>
<feature type="signal peptide" evidence="1">
    <location>
        <begin position="1"/>
        <end position="27"/>
    </location>
</feature>
<proteinExistence type="predicted"/>
<dbReference type="PRINTS" id="PR00905">
    <property type="entry name" value="MG045FAMILY"/>
</dbReference>
<sequence length="630" mass="74029">MNKKSFWKKLFVPLISLLALFSAVAIAIGFKTKNTFKPAFYNYKSYMSKTNIQEVSKTFEYKQFSEINEFTTALVNHRAVAGIGSDFQAVQLIKKDELAKINYSKLLNIPDLDQKDYGKALKTILRPDVWEHLNSYNKDLETDFYGNLYHEPRYLWQYFMPYYSQDVIIAYNILKNQPKQEYLDKDNHSKIDFTKALFDNNNDHYSMINIMKILQKNNYNNWVITDAMRDNMMYGSAYDLNLNTAQREADQFTGNVFEDTYKNLINNFVDLIQYGTGYNIKDTNHINFKGDGLELLNDLINPETKTNVAILYSGDGLDGHFSEDNFENIEKGTAIRAVRPSKNILMLDGLVISKYNSQDNINKYSSSLSENIYKNIGLPYKFAIEQNLSIDQAVQKTLDKYYLDFKNNELKDLFEDNEFEFSLEKINLFLDKMLKSIDKNRDLKTQLVNQDADLINEYLLDIFKQNKIKITALFNDLKDKKIIIKNNLNIDQALFYIYFKNTLKENDQLPNLPIEKAIKEITQNITNNIAWSKMPYYDEEYKEWKEQLFDHEYLTINNFDFINYVPVTSVDYNFIARNYFYNDDGTVDEIALDIYKISDRDKNSVHVGLKPVSDNLFSNMSFYYYEKTKS</sequence>
<dbReference type="Proteomes" id="UP000004757">
    <property type="component" value="Unassembled WGS sequence"/>
</dbReference>
<comment type="caution">
    <text evidence="2">The sequence shown here is derived from an EMBL/GenBank/DDBJ whole genome shotgun (WGS) entry which is preliminary data.</text>
</comment>
<dbReference type="RefSeq" id="WP_005683229.1">
    <property type="nucleotide sequence ID" value="NZ_ADNC01000005.1"/>
</dbReference>
<feature type="chain" id="PRO_5003066360" description="Lipoprotein" evidence="1">
    <location>
        <begin position="28"/>
        <end position="630"/>
    </location>
</feature>